<dbReference type="Pfam" id="PF05168">
    <property type="entry name" value="HEPN"/>
    <property type="match status" value="1"/>
</dbReference>
<dbReference type="Gene3D" id="1.20.120.330">
    <property type="entry name" value="Nucleotidyltransferases domain 2"/>
    <property type="match status" value="1"/>
</dbReference>
<gene>
    <name evidence="2" type="ORF">ESB13_09645</name>
</gene>
<dbReference type="Proteomes" id="UP000290545">
    <property type="component" value="Unassembled WGS sequence"/>
</dbReference>
<organism evidence="2 3">
    <name type="scientific">Filimonas effusa</name>
    <dbReference type="NCBI Taxonomy" id="2508721"/>
    <lineage>
        <taxon>Bacteria</taxon>
        <taxon>Pseudomonadati</taxon>
        <taxon>Bacteroidota</taxon>
        <taxon>Chitinophagia</taxon>
        <taxon>Chitinophagales</taxon>
        <taxon>Chitinophagaceae</taxon>
        <taxon>Filimonas</taxon>
    </lineage>
</organism>
<name>A0A4Q1DDR5_9BACT</name>
<dbReference type="AlphaFoldDB" id="A0A4Q1DDR5"/>
<dbReference type="PROSITE" id="PS50910">
    <property type="entry name" value="HEPN"/>
    <property type="match status" value="1"/>
</dbReference>
<sequence>MYSMNTSYSGGSSHNIITNHFYLGMDNEGLSINEWKDKLKGIIENIPEEADKLTPIIQLIVSAISPAKIYMLKHKPFKGSDATGFIDLLIVIPSSCNIKFTELEPTLEMAYLKDSRVCCSLLSESAVIDGLKEGHIYYSLYCTPENIVYDDKKNTYPIAPVDLLTEMKNKQKENFASQFKRAKNFYQCASFLHSSDDTTLVLFMLHQAIELTYRAVMKSLDYYEKRTHQIRSMRKYVRRSAPELNLVFTDDTPQERRLLDVIENAYLGTRYEDHYEIKEGYTELLLEKVSRLQDIAEQTVNEILN</sequence>
<accession>A0A4Q1DDR5</accession>
<dbReference type="OrthoDB" id="1321649at2"/>
<dbReference type="SUPFAM" id="SSF81593">
    <property type="entry name" value="Nucleotidyltransferase substrate binding subunit/domain"/>
    <property type="match status" value="1"/>
</dbReference>
<dbReference type="InterPro" id="IPR007842">
    <property type="entry name" value="HEPN_dom"/>
</dbReference>
<evidence type="ECO:0000259" key="1">
    <source>
        <dbReference type="PROSITE" id="PS50910"/>
    </source>
</evidence>
<proteinExistence type="predicted"/>
<dbReference type="EMBL" id="SDHZ01000001">
    <property type="protein sequence ID" value="RXK87025.1"/>
    <property type="molecule type" value="Genomic_DNA"/>
</dbReference>
<comment type="caution">
    <text evidence="2">The sequence shown here is derived from an EMBL/GenBank/DDBJ whole genome shotgun (WGS) entry which is preliminary data.</text>
</comment>
<evidence type="ECO:0000313" key="2">
    <source>
        <dbReference type="EMBL" id="RXK87025.1"/>
    </source>
</evidence>
<feature type="domain" description="HEPN" evidence="1">
    <location>
        <begin position="179"/>
        <end position="299"/>
    </location>
</feature>
<protein>
    <submittedName>
        <fullName evidence="2">HEPN domain-containing protein</fullName>
    </submittedName>
</protein>
<evidence type="ECO:0000313" key="3">
    <source>
        <dbReference type="Proteomes" id="UP000290545"/>
    </source>
</evidence>
<dbReference type="SMART" id="SM00748">
    <property type="entry name" value="HEPN"/>
    <property type="match status" value="1"/>
</dbReference>
<keyword evidence="3" id="KW-1185">Reference proteome</keyword>
<reference evidence="2 3" key="1">
    <citation type="submission" date="2019-01" db="EMBL/GenBank/DDBJ databases">
        <title>Filimonas sp. strain TTM-71.</title>
        <authorList>
            <person name="Chen W.-M."/>
        </authorList>
    </citation>
    <scope>NUCLEOTIDE SEQUENCE [LARGE SCALE GENOMIC DNA]</scope>
    <source>
        <strain evidence="2 3">TTM-71</strain>
    </source>
</reference>